<gene>
    <name evidence="2" type="ORF">DM01DRAFT_1335422</name>
</gene>
<comment type="caution">
    <text evidence="2">The sequence shown here is derived from an EMBL/GenBank/DDBJ whole genome shotgun (WGS) entry which is preliminary data.</text>
</comment>
<organism evidence="2 3">
    <name type="scientific">Hesseltinella vesiculosa</name>
    <dbReference type="NCBI Taxonomy" id="101127"/>
    <lineage>
        <taxon>Eukaryota</taxon>
        <taxon>Fungi</taxon>
        <taxon>Fungi incertae sedis</taxon>
        <taxon>Mucoromycota</taxon>
        <taxon>Mucoromycotina</taxon>
        <taxon>Mucoromycetes</taxon>
        <taxon>Mucorales</taxon>
        <taxon>Cunninghamellaceae</taxon>
        <taxon>Hesseltinella</taxon>
    </lineage>
</organism>
<name>A0A1X2GKL7_9FUNG</name>
<accession>A0A1X2GKL7</accession>
<protein>
    <submittedName>
        <fullName evidence="2">Uncharacterized protein</fullName>
    </submittedName>
</protein>
<feature type="region of interest" description="Disordered" evidence="1">
    <location>
        <begin position="110"/>
        <end position="136"/>
    </location>
</feature>
<sequence length="555" mass="62392">MTDDEMKEYLHQLTLSIMDQSRRQERHDNAIDEVINSRSFIKSGPLRRPLFNHSKTPPPSPDADESQTSSIFTIPRTPTIDIFGPQPIINNGALLTVDLDKHLLTAGRRPYALSNPPLPSEPMSPQTSVNEPMDQDFPDDQQPMLATQPSSLESASQWTFDKLPSSVVPVYLTETQYQSIRNRKPLPPAPSERVLRAHFDFVLDELNHPEVNIVHDDTTIPHFEDSGKSLFLHKLLQRIKLDTNIAKPFDIVLTCNGFNTEDVYFKLISTGFLCRRLNEVLPEFLDDQYGVIMRVGEGRKSDLKSQAHLYIALDTRAPINVVNYRNAADPSKPLPAIQLLTLGTMEQRLDDYFREFGQSKNTAALSQSPWKLPEYQACGAILGDNPQPLPDQQNLYDPILESVMDWVSNGMQNKYRHPTSDLSSLVLNGQPPSTSHPRPFRSGLHSAIAHPLFHGDSQSDTDSIIDIIDIDSDNDTIISDPTVLRQRIASLFSGCSHGKPATPSSISACLPIPAIDRKEVKKLLETSKEKFDRDLRKLQESYLSETLTTLHSYAQ</sequence>
<dbReference type="Proteomes" id="UP000242146">
    <property type="component" value="Unassembled WGS sequence"/>
</dbReference>
<feature type="region of interest" description="Disordered" evidence="1">
    <location>
        <begin position="45"/>
        <end position="68"/>
    </location>
</feature>
<dbReference type="STRING" id="101127.A0A1X2GKL7"/>
<dbReference type="EMBL" id="MCGT01000012">
    <property type="protein sequence ID" value="ORX55123.1"/>
    <property type="molecule type" value="Genomic_DNA"/>
</dbReference>
<dbReference type="AlphaFoldDB" id="A0A1X2GKL7"/>
<keyword evidence="3" id="KW-1185">Reference proteome</keyword>
<evidence type="ECO:0000313" key="3">
    <source>
        <dbReference type="Proteomes" id="UP000242146"/>
    </source>
</evidence>
<proteinExistence type="predicted"/>
<evidence type="ECO:0000313" key="2">
    <source>
        <dbReference type="EMBL" id="ORX55123.1"/>
    </source>
</evidence>
<reference evidence="2 3" key="1">
    <citation type="submission" date="2016-07" db="EMBL/GenBank/DDBJ databases">
        <title>Pervasive Adenine N6-methylation of Active Genes in Fungi.</title>
        <authorList>
            <consortium name="DOE Joint Genome Institute"/>
            <person name="Mondo S.J."/>
            <person name="Dannebaum R.O."/>
            <person name="Kuo R.C."/>
            <person name="Labutti K."/>
            <person name="Haridas S."/>
            <person name="Kuo A."/>
            <person name="Salamov A."/>
            <person name="Ahrendt S.R."/>
            <person name="Lipzen A."/>
            <person name="Sullivan W."/>
            <person name="Andreopoulos W.B."/>
            <person name="Clum A."/>
            <person name="Lindquist E."/>
            <person name="Daum C."/>
            <person name="Ramamoorthy G.K."/>
            <person name="Gryganskyi A."/>
            <person name="Culley D."/>
            <person name="Magnuson J.K."/>
            <person name="James T.Y."/>
            <person name="O'Malley M.A."/>
            <person name="Stajich J.E."/>
            <person name="Spatafora J.W."/>
            <person name="Visel A."/>
            <person name="Grigoriev I.V."/>
        </authorList>
    </citation>
    <scope>NUCLEOTIDE SEQUENCE [LARGE SCALE GENOMIC DNA]</scope>
    <source>
        <strain evidence="2 3">NRRL 3301</strain>
    </source>
</reference>
<evidence type="ECO:0000256" key="1">
    <source>
        <dbReference type="SAM" id="MobiDB-lite"/>
    </source>
</evidence>